<dbReference type="GO" id="GO:0005634">
    <property type="term" value="C:nucleus"/>
    <property type="evidence" value="ECO:0007669"/>
    <property type="project" value="TreeGrafter"/>
</dbReference>
<dbReference type="Gene3D" id="2.40.240.130">
    <property type="match status" value="1"/>
</dbReference>
<dbReference type="SMART" id="SM00315">
    <property type="entry name" value="RGS"/>
    <property type="match status" value="1"/>
</dbReference>
<name>A0A0N4Y1S0_NIPBR</name>
<organism evidence="10">
    <name type="scientific">Nippostrongylus brasiliensis</name>
    <name type="common">Rat hookworm</name>
    <dbReference type="NCBI Taxonomy" id="27835"/>
    <lineage>
        <taxon>Eukaryota</taxon>
        <taxon>Metazoa</taxon>
        <taxon>Ecdysozoa</taxon>
        <taxon>Nematoda</taxon>
        <taxon>Chromadorea</taxon>
        <taxon>Rhabditida</taxon>
        <taxon>Rhabditina</taxon>
        <taxon>Rhabditomorpha</taxon>
        <taxon>Strongyloidea</taxon>
        <taxon>Heligmosomidae</taxon>
        <taxon>Nippostrongylus</taxon>
    </lineage>
</organism>
<feature type="domain" description="DIX" evidence="7">
    <location>
        <begin position="349"/>
        <end position="433"/>
    </location>
</feature>
<keyword evidence="2" id="KW-0963">Cytoplasm</keyword>
<gene>
    <name evidence="8" type="ORF">NBR_LOCUS9589</name>
</gene>
<dbReference type="InterPro" id="IPR036305">
    <property type="entry name" value="RGS_sf"/>
</dbReference>
<dbReference type="AlphaFoldDB" id="A0A0N4Y1S0"/>
<evidence type="ECO:0000256" key="2">
    <source>
        <dbReference type="ARBA" id="ARBA00022490"/>
    </source>
</evidence>
<dbReference type="InterPro" id="IPR038207">
    <property type="entry name" value="DIX_dom_sf"/>
</dbReference>
<proteinExistence type="predicted"/>
<feature type="domain" description="RGS" evidence="6">
    <location>
        <begin position="11"/>
        <end position="120"/>
    </location>
</feature>
<accession>A0A0N4Y1S0</accession>
<dbReference type="GO" id="GO:0005886">
    <property type="term" value="C:plasma membrane"/>
    <property type="evidence" value="ECO:0007669"/>
    <property type="project" value="TreeGrafter"/>
</dbReference>
<feature type="region of interest" description="Disordered" evidence="5">
    <location>
        <begin position="160"/>
        <end position="195"/>
    </location>
</feature>
<evidence type="ECO:0000256" key="4">
    <source>
        <dbReference type="PROSITE-ProRule" id="PRU00069"/>
    </source>
</evidence>
<dbReference type="GO" id="GO:0048468">
    <property type="term" value="P:cell development"/>
    <property type="evidence" value="ECO:0007669"/>
    <property type="project" value="TreeGrafter"/>
</dbReference>
<dbReference type="PANTHER" id="PTHR46102">
    <property type="entry name" value="AXIN"/>
    <property type="match status" value="1"/>
</dbReference>
<evidence type="ECO:0000313" key="9">
    <source>
        <dbReference type="Proteomes" id="UP000271162"/>
    </source>
</evidence>
<protein>
    <submittedName>
        <fullName evidence="10">Axin-like protein 1 (inferred by orthology to a C. elegans protein)</fullName>
    </submittedName>
</protein>
<dbReference type="PROSITE" id="PS50132">
    <property type="entry name" value="RGS"/>
    <property type="match status" value="1"/>
</dbReference>
<dbReference type="OMA" id="HMAMSTQ"/>
<dbReference type="InterPro" id="IPR016137">
    <property type="entry name" value="RGS"/>
</dbReference>
<reference evidence="10" key="1">
    <citation type="submission" date="2017-02" db="UniProtKB">
        <authorList>
            <consortium name="WormBaseParasite"/>
        </authorList>
    </citation>
    <scope>IDENTIFICATION</scope>
</reference>
<dbReference type="EMBL" id="UYSL01020163">
    <property type="protein sequence ID" value="VDL73178.1"/>
    <property type="molecule type" value="Genomic_DNA"/>
</dbReference>
<dbReference type="Pfam" id="PF00778">
    <property type="entry name" value="DIX"/>
    <property type="match status" value="1"/>
</dbReference>
<dbReference type="GO" id="GO:0005737">
    <property type="term" value="C:cytoplasm"/>
    <property type="evidence" value="ECO:0007669"/>
    <property type="project" value="UniProtKB-SubCell"/>
</dbReference>
<dbReference type="PANTHER" id="PTHR46102:SF2">
    <property type="entry name" value="AXIN"/>
    <property type="match status" value="1"/>
</dbReference>
<evidence type="ECO:0000256" key="5">
    <source>
        <dbReference type="SAM" id="MobiDB-lite"/>
    </source>
</evidence>
<keyword evidence="9" id="KW-1185">Reference proteome</keyword>
<sequence>MALDACNFSSSVDAVLHDAHALQAFREWIRLDPSRPSDCLALHFAIKGYQTYLSRKEPNTSSMACTLHRKFISQRTGSCSFLPSAIRKEMSTRVHSLNSQQPPYPELFDPVLPALRKQLNALHSQFVASHSFMAFLARNSSEGSSNSTPLDELPPYPYLGPTSTLAREPARKGRGSKTRAYSYDASTSRHNNDSSRSIAIDRERNLFKHSDGSIRHDLPEARQAFVGVLTERLDVIRKELERCNENTYARDLPRDLAACSLLPSLHDNRILEETTSDEEVEKSMDYRFSDSSGFCSSESAYLSDRSFGKKKIGFDFTPNHLGMISSPRRSNNPVPSQSIFCTMQCPPFPSSPLTLMLREAGQPPMVAKIPNEMITLAKFRRTFGISRTENMRFLFKSTCEDGSAPFQWSLITDDEAILPLFDGKISAECRRLTDSD</sequence>
<dbReference type="InterPro" id="IPR001158">
    <property type="entry name" value="DIX"/>
</dbReference>
<evidence type="ECO:0000256" key="1">
    <source>
        <dbReference type="ARBA" id="ARBA00004496"/>
    </source>
</evidence>
<dbReference type="GO" id="GO:0016055">
    <property type="term" value="P:Wnt signaling pathway"/>
    <property type="evidence" value="ECO:0007669"/>
    <property type="project" value="UniProtKB-KW"/>
</dbReference>
<dbReference type="InterPro" id="IPR044926">
    <property type="entry name" value="RGS_subdomain_2"/>
</dbReference>
<dbReference type="GO" id="GO:0060090">
    <property type="term" value="F:molecular adaptor activity"/>
    <property type="evidence" value="ECO:0007669"/>
    <property type="project" value="TreeGrafter"/>
</dbReference>
<feature type="compositionally biased region" description="Polar residues" evidence="5">
    <location>
        <begin position="184"/>
        <end position="195"/>
    </location>
</feature>
<dbReference type="Proteomes" id="UP000271162">
    <property type="component" value="Unassembled WGS sequence"/>
</dbReference>
<dbReference type="GO" id="GO:0090090">
    <property type="term" value="P:negative regulation of canonical Wnt signaling pathway"/>
    <property type="evidence" value="ECO:0007669"/>
    <property type="project" value="InterPro"/>
</dbReference>
<evidence type="ECO:0000313" key="8">
    <source>
        <dbReference type="EMBL" id="VDL73178.1"/>
    </source>
</evidence>
<dbReference type="InterPro" id="IPR043581">
    <property type="entry name" value="Axin-like"/>
</dbReference>
<dbReference type="GO" id="GO:0030877">
    <property type="term" value="C:beta-catenin destruction complex"/>
    <property type="evidence" value="ECO:0007669"/>
    <property type="project" value="TreeGrafter"/>
</dbReference>
<dbReference type="SUPFAM" id="SSF48097">
    <property type="entry name" value="Regulator of G-protein signaling, RGS"/>
    <property type="match status" value="1"/>
</dbReference>
<dbReference type="WBParaSite" id="NBR_0000958801-mRNA-1">
    <property type="protein sequence ID" value="NBR_0000958801-mRNA-1"/>
    <property type="gene ID" value="NBR_0000958801"/>
</dbReference>
<dbReference type="GO" id="GO:0019901">
    <property type="term" value="F:protein kinase binding"/>
    <property type="evidence" value="ECO:0007669"/>
    <property type="project" value="TreeGrafter"/>
</dbReference>
<dbReference type="GO" id="GO:0008013">
    <property type="term" value="F:beta-catenin binding"/>
    <property type="evidence" value="ECO:0007669"/>
    <property type="project" value="TreeGrafter"/>
</dbReference>
<evidence type="ECO:0000259" key="6">
    <source>
        <dbReference type="PROSITE" id="PS50132"/>
    </source>
</evidence>
<keyword evidence="3 4" id="KW-0879">Wnt signaling pathway</keyword>
<evidence type="ECO:0000256" key="3">
    <source>
        <dbReference type="ARBA" id="ARBA00022687"/>
    </source>
</evidence>
<evidence type="ECO:0000259" key="7">
    <source>
        <dbReference type="PROSITE" id="PS50841"/>
    </source>
</evidence>
<dbReference type="SUPFAM" id="SSF54236">
    <property type="entry name" value="Ubiquitin-like"/>
    <property type="match status" value="1"/>
</dbReference>
<dbReference type="GO" id="GO:0032436">
    <property type="term" value="P:positive regulation of proteasomal ubiquitin-dependent protein catabolic process"/>
    <property type="evidence" value="ECO:0007669"/>
    <property type="project" value="TreeGrafter"/>
</dbReference>
<dbReference type="STRING" id="27835.A0A0N4Y1S0"/>
<dbReference type="InterPro" id="IPR029071">
    <property type="entry name" value="Ubiquitin-like_domsf"/>
</dbReference>
<reference evidence="8 9" key="2">
    <citation type="submission" date="2018-11" db="EMBL/GenBank/DDBJ databases">
        <authorList>
            <consortium name="Pathogen Informatics"/>
        </authorList>
    </citation>
    <scope>NUCLEOTIDE SEQUENCE [LARGE SCALE GENOMIC DNA]</scope>
</reference>
<comment type="subcellular location">
    <subcellularLocation>
        <location evidence="1">Cytoplasm</location>
    </subcellularLocation>
</comment>
<evidence type="ECO:0000313" key="10">
    <source>
        <dbReference type="WBParaSite" id="NBR_0000958801-mRNA-1"/>
    </source>
</evidence>
<dbReference type="GO" id="GO:0031625">
    <property type="term" value="F:ubiquitin protein ligase binding"/>
    <property type="evidence" value="ECO:0007669"/>
    <property type="project" value="TreeGrafter"/>
</dbReference>
<dbReference type="PROSITE" id="PS50841">
    <property type="entry name" value="DIX"/>
    <property type="match status" value="1"/>
</dbReference>
<dbReference type="Gene3D" id="1.10.167.10">
    <property type="entry name" value="Regulator of G-protein Signalling 4, domain 2"/>
    <property type="match status" value="1"/>
</dbReference>